<dbReference type="EMBL" id="FXTH01000005">
    <property type="protein sequence ID" value="SMO56151.1"/>
    <property type="molecule type" value="Genomic_DNA"/>
</dbReference>
<dbReference type="InterPro" id="IPR004843">
    <property type="entry name" value="Calcineurin-like_PHP"/>
</dbReference>
<dbReference type="GO" id="GO:0016787">
    <property type="term" value="F:hydrolase activity"/>
    <property type="evidence" value="ECO:0007669"/>
    <property type="project" value="InterPro"/>
</dbReference>
<proteinExistence type="predicted"/>
<protein>
    <submittedName>
        <fullName evidence="5">Calcineurin-like phosphoesterase</fullName>
    </submittedName>
</protein>
<keyword evidence="6" id="KW-1185">Reference proteome</keyword>
<evidence type="ECO:0000259" key="3">
    <source>
        <dbReference type="Pfam" id="PF00149"/>
    </source>
</evidence>
<sequence>MTPTVSFMMNDRNALTMGRSLFLAAVLMMLQACNASRPFYKSPVEDYRAAPEKDVEYSLFLIGDVGEPEQPRAADVLQTLQYQLLQASDSSSVVFLGDNIYPDGLPPDPRHKERISSENKLKPALDILNNYRGQAYFLPGNHDWWGYGIEGLRAQEDFVENFGSARVEFTPDEGCPGPSGFTLGKNWYMVVLDSEWWINQSLELGPAADSCGQQSRAEVIDQTATLIDANADKHILVAFHHPLYSNGSHGGFYPLRDHLFPLTNVVDNLYVPLPIVGSLYPLSRKLGLSRQDIPNRQYQAFKQEILEAAEDVENVFFASGHDHQLAFYIKDKPTADKEGQDFFILSGSGSKNSYARGRNGAEFVYSRRGFAKLLTYKDGSVAVEFWVPEENNQEGRLVYRKELIEPQRGTDFPAGPSGAQPDSESQMDSTVTIAAGPLYEAGDAKRFIWGDHYRDAWTTPVEVPVLNFQTEKGGLEVLARTGGVQTVTIIAEDPTGRRYVMRSVQKDPKRSLPEILQETFITDIAQDQTSATHPYGSMVASSLASAAGVYHTTPELRYIPGHTGFDIEAGDRNGTLVTVEEFVSKEWFNQTYGRNAVDMVGSHELWGRLRAGSSATIDERQLVRSRIFDMFIGDWDRHEKQWFWAETTTDSTAAYQPIPIDRDNAFYKSDGVILGLARLWAFPKFQYFGEDIQNIKGINLNAQYFDRWFINKLDRQEWIGIARQMQEALTDSVITQSVEQWPDPIAELNGPTFVRKLKARRDKLTDFARRYYDLLIRQINVFGSDEPEEFMVEHLPQGETLVSLYRQEEGKSRQLVYYRKIKAAETSEVRLYGFGGEDRFEVSGQGGQVKVRIIGGDGKDVIADSSEPAGSAKRTWVYDTKAGSLIETEKSVKNKTSSTPRVNRYDKRGFQYNFTGPLFTTGYNDNDGLFLGGGVLIRRQGFRKKPFASRHRIRAKTAMRTTAFSVSYDGIFTDVVGPYNIEIDAEVLAPNYSANYFGQGNETEKESDNDTFYGYRMDTIDFGIGLSNEIVELLTIRTAFGLEYYRPFEMETRFVASEDAGLANSVFNAHYLATVGAGFTINTVDSEIFPRYGMVLDFSYDWKIGLNDRSDTYGRISSEGTIYYTFEEITTTLASRIGFSTNIGSYQFFEANTLGGQSFSGETNNLRGFLRDRFSGRSAIFHNTELRTKLLNIQSYVLPATMGILAYVDEGRVWFNDEHSRKWHVNYGGGLWISPLNRIVLTGGLAFSKEETLLTLTLGFPF</sequence>
<dbReference type="InterPro" id="IPR000184">
    <property type="entry name" value="Bac_surfAg_D15"/>
</dbReference>
<evidence type="ECO:0000313" key="5">
    <source>
        <dbReference type="EMBL" id="SMO56151.1"/>
    </source>
</evidence>
<dbReference type="Pfam" id="PF00149">
    <property type="entry name" value="Metallophos"/>
    <property type="match status" value="1"/>
</dbReference>
<keyword evidence="2" id="KW-0472">Membrane</keyword>
<evidence type="ECO:0000256" key="1">
    <source>
        <dbReference type="ARBA" id="ARBA00004370"/>
    </source>
</evidence>
<dbReference type="Gene3D" id="3.60.21.10">
    <property type="match status" value="1"/>
</dbReference>
<dbReference type="GO" id="GO:0019867">
    <property type="term" value="C:outer membrane"/>
    <property type="evidence" value="ECO:0007669"/>
    <property type="project" value="InterPro"/>
</dbReference>
<dbReference type="OrthoDB" id="333971at2"/>
<evidence type="ECO:0000259" key="4">
    <source>
        <dbReference type="Pfam" id="PF01103"/>
    </source>
</evidence>
<accession>A0A521CBG7</accession>
<evidence type="ECO:0000313" key="6">
    <source>
        <dbReference type="Proteomes" id="UP000317593"/>
    </source>
</evidence>
<dbReference type="InterPro" id="IPR029052">
    <property type="entry name" value="Metallo-depent_PP-like"/>
</dbReference>
<organism evidence="5 6">
    <name type="scientific">Fodinibius sediminis</name>
    <dbReference type="NCBI Taxonomy" id="1214077"/>
    <lineage>
        <taxon>Bacteria</taxon>
        <taxon>Pseudomonadati</taxon>
        <taxon>Balneolota</taxon>
        <taxon>Balneolia</taxon>
        <taxon>Balneolales</taxon>
        <taxon>Balneolaceae</taxon>
        <taxon>Fodinibius</taxon>
    </lineage>
</organism>
<gene>
    <name evidence="5" type="ORF">SAMN06265218_105170</name>
</gene>
<feature type="domain" description="Bacterial surface antigen (D15)" evidence="4">
    <location>
        <begin position="991"/>
        <end position="1252"/>
    </location>
</feature>
<feature type="domain" description="Calcineurin-like phosphoesterase" evidence="3">
    <location>
        <begin position="61"/>
        <end position="257"/>
    </location>
</feature>
<dbReference type="Gene3D" id="2.40.160.50">
    <property type="entry name" value="membrane protein fhac: a member of the omp85/tpsb transporter family"/>
    <property type="match status" value="1"/>
</dbReference>
<evidence type="ECO:0000256" key="2">
    <source>
        <dbReference type="ARBA" id="ARBA00023136"/>
    </source>
</evidence>
<dbReference type="AlphaFoldDB" id="A0A521CBG7"/>
<dbReference type="Proteomes" id="UP000317593">
    <property type="component" value="Unassembled WGS sequence"/>
</dbReference>
<dbReference type="SUPFAM" id="SSF56300">
    <property type="entry name" value="Metallo-dependent phosphatases"/>
    <property type="match status" value="1"/>
</dbReference>
<comment type="subcellular location">
    <subcellularLocation>
        <location evidence="1">Membrane</location>
    </subcellularLocation>
</comment>
<name>A0A521CBG7_9BACT</name>
<dbReference type="Pfam" id="PF01103">
    <property type="entry name" value="Omp85"/>
    <property type="match status" value="1"/>
</dbReference>
<reference evidence="5 6" key="1">
    <citation type="submission" date="2017-05" db="EMBL/GenBank/DDBJ databases">
        <authorList>
            <person name="Varghese N."/>
            <person name="Submissions S."/>
        </authorList>
    </citation>
    <scope>NUCLEOTIDE SEQUENCE [LARGE SCALE GENOMIC DNA]</scope>
    <source>
        <strain evidence="5 6">DSM 21194</strain>
    </source>
</reference>